<accession>A0A3N9P8G0</accession>
<dbReference type="Gene3D" id="3.30.450.330">
    <property type="match status" value="1"/>
</dbReference>
<dbReference type="InterPro" id="IPR005311">
    <property type="entry name" value="PBP_dimer"/>
</dbReference>
<gene>
    <name evidence="7" type="ORF">EH198_11475</name>
</gene>
<name>A0A3N9P8G0_9BACL</name>
<comment type="subcellular location">
    <subcellularLocation>
        <location evidence="1">Membrane</location>
    </subcellularLocation>
</comment>
<reference evidence="7 8" key="1">
    <citation type="submission" date="2018-11" db="EMBL/GenBank/DDBJ databases">
        <title>Genome sequence of strain 7197.</title>
        <authorList>
            <person name="Gao J."/>
            <person name="Sun J."/>
        </authorList>
    </citation>
    <scope>NUCLEOTIDE SEQUENCE [LARGE SCALE GENOMIC DNA]</scope>
    <source>
        <strain evidence="7 8">7197</strain>
    </source>
</reference>
<dbReference type="PROSITE" id="PS51178">
    <property type="entry name" value="PASTA"/>
    <property type="match status" value="2"/>
</dbReference>
<dbReference type="InterPro" id="IPR001460">
    <property type="entry name" value="PCN-bd_Tpept"/>
</dbReference>
<evidence type="ECO:0000256" key="3">
    <source>
        <dbReference type="ARBA" id="ARBA00023136"/>
    </source>
</evidence>
<keyword evidence="3 5" id="KW-0472">Membrane</keyword>
<dbReference type="PANTHER" id="PTHR30627">
    <property type="entry name" value="PEPTIDOGLYCAN D,D-TRANSPEPTIDASE"/>
    <property type="match status" value="1"/>
</dbReference>
<feature type="compositionally biased region" description="Polar residues" evidence="4">
    <location>
        <begin position="723"/>
        <end position="757"/>
    </location>
</feature>
<dbReference type="Gene3D" id="3.40.710.10">
    <property type="entry name" value="DD-peptidase/beta-lactamase superfamily"/>
    <property type="match status" value="1"/>
</dbReference>
<feature type="compositionally biased region" description="Polar residues" evidence="4">
    <location>
        <begin position="696"/>
        <end position="708"/>
    </location>
</feature>
<comment type="similarity">
    <text evidence="2">Belongs to the transpeptidase family.</text>
</comment>
<feature type="transmembrane region" description="Helical" evidence="5">
    <location>
        <begin position="7"/>
        <end position="29"/>
    </location>
</feature>
<evidence type="ECO:0000259" key="6">
    <source>
        <dbReference type="PROSITE" id="PS51178"/>
    </source>
</evidence>
<dbReference type="PANTHER" id="PTHR30627:SF1">
    <property type="entry name" value="PEPTIDOGLYCAN D,D-TRANSPEPTIDASE FTSI"/>
    <property type="match status" value="1"/>
</dbReference>
<dbReference type="SUPFAM" id="SSF56601">
    <property type="entry name" value="beta-lactamase/transpeptidase-like"/>
    <property type="match status" value="1"/>
</dbReference>
<dbReference type="SMART" id="SM00740">
    <property type="entry name" value="PASTA"/>
    <property type="match status" value="2"/>
</dbReference>
<dbReference type="RefSeq" id="WP_124695675.1">
    <property type="nucleotide sequence ID" value="NZ_JBHUFE010000007.1"/>
</dbReference>
<feature type="domain" description="PASTA" evidence="6">
    <location>
        <begin position="659"/>
        <end position="713"/>
    </location>
</feature>
<dbReference type="Gene3D" id="3.90.1310.10">
    <property type="entry name" value="Penicillin-binding protein 2a (Domain 2)"/>
    <property type="match status" value="1"/>
</dbReference>
<protein>
    <submittedName>
        <fullName evidence="7">PASTA domain-containing protein</fullName>
    </submittedName>
</protein>
<dbReference type="GO" id="GO:0008658">
    <property type="term" value="F:penicillin binding"/>
    <property type="evidence" value="ECO:0007669"/>
    <property type="project" value="InterPro"/>
</dbReference>
<dbReference type="SUPFAM" id="SSF54184">
    <property type="entry name" value="Penicillin-binding protein 2x (pbp-2x), c-terminal domain"/>
    <property type="match status" value="2"/>
</dbReference>
<dbReference type="AlphaFoldDB" id="A0A3N9P8G0"/>
<dbReference type="Pfam" id="PF03793">
    <property type="entry name" value="PASTA"/>
    <property type="match status" value="1"/>
</dbReference>
<dbReference type="Pfam" id="PF03717">
    <property type="entry name" value="PBP_dimer"/>
    <property type="match status" value="1"/>
</dbReference>
<dbReference type="Pfam" id="PF00905">
    <property type="entry name" value="Transpeptidase"/>
    <property type="match status" value="1"/>
</dbReference>
<dbReference type="OrthoDB" id="9804124at2"/>
<keyword evidence="8" id="KW-1185">Reference proteome</keyword>
<dbReference type="InterPro" id="IPR012338">
    <property type="entry name" value="Beta-lactam/transpept-like"/>
</dbReference>
<dbReference type="SUPFAM" id="SSF56519">
    <property type="entry name" value="Penicillin binding protein dimerisation domain"/>
    <property type="match status" value="1"/>
</dbReference>
<feature type="domain" description="PASTA" evidence="6">
    <location>
        <begin position="597"/>
        <end position="656"/>
    </location>
</feature>
<dbReference type="InterPro" id="IPR036138">
    <property type="entry name" value="PBP_dimer_sf"/>
</dbReference>
<organism evidence="7 8">
    <name type="scientific">Paenibacillus rhizophilus</name>
    <dbReference type="NCBI Taxonomy" id="1850366"/>
    <lineage>
        <taxon>Bacteria</taxon>
        <taxon>Bacillati</taxon>
        <taxon>Bacillota</taxon>
        <taxon>Bacilli</taxon>
        <taxon>Bacillales</taxon>
        <taxon>Paenibacillaceae</taxon>
        <taxon>Paenibacillus</taxon>
    </lineage>
</organism>
<comment type="caution">
    <text evidence="7">The sequence shown here is derived from an EMBL/GenBank/DDBJ whole genome shotgun (WGS) entry which is preliminary data.</text>
</comment>
<evidence type="ECO:0000256" key="1">
    <source>
        <dbReference type="ARBA" id="ARBA00004370"/>
    </source>
</evidence>
<evidence type="ECO:0000256" key="4">
    <source>
        <dbReference type="SAM" id="MobiDB-lite"/>
    </source>
</evidence>
<dbReference type="Gene3D" id="3.30.10.20">
    <property type="match status" value="1"/>
</dbReference>
<sequence length="757" mass="82967">MIKRIKLRSLFIGGCITLFFLVLVGRVFWIQVLQGDFWQKRAADTWAHTTIIKAQRGQITDRNGSMLASDVPAYTVVVEPDVIQELGIRDEVVEGLHGILNKPVPELEDLIDAKDKDGNLYKNREVRNEGWKVDQEVANKITEFEKKLEKEHDIRETGIGWVKDQKRYYPKNSLAAHVLGYTDRDGNAVAGLEYFYDKLLKGSDGYLDYQSDGKGVKLPDAAETYKPVVNGDNFKLTIDSTIQYYIEDAMKEAYEKYQPKSMTVIAADPNTMEILGMANLPTFNPNEYWETQDQGDFYNHAIKSIYEPGSTFKIVTLAGTVQEKLFDPNATFQSGYIMIGKRRLNDLRGGWGEITYLDGVKHSSNVGFVKLGYEMLGRDKLIQYIDNFGFDDKTGIDLPGEVKGRITPEWPVEFATLAYGHGKVQVTPIQQLAAVSAVANGGKLMKPHMVKEIEDPNTGKTTVTKPEVIRQVISADSARKTGSYLEQVVADQKIGTGRHAYIEGYRVAGKTGTAIKVGANGEYDRTKNLVSFIGYAPVNDPKISVIVIMDEPKGDVGGGTAAAPVFQKIVSQSLEYMGVPKVYAETDKNGKKSGDNAVSARTAPNLVGQTMKSAKELLIDQGFDFESVGGGPSVVSQYPAAGTALSSGQKVYLLSEQGDKPTIPDLRGESLRDALEVLTLLKVGIQVDGEGYVSKQQESVNNGKTKVTLTLKPDEQMGEESDTVSTEAGDPSTQPTSESASESTSDLNTGENAASSN</sequence>
<feature type="region of interest" description="Disordered" evidence="4">
    <location>
        <begin position="696"/>
        <end position="757"/>
    </location>
</feature>
<dbReference type="GO" id="GO:0005886">
    <property type="term" value="C:plasma membrane"/>
    <property type="evidence" value="ECO:0007669"/>
    <property type="project" value="TreeGrafter"/>
</dbReference>
<dbReference type="EMBL" id="RQPI01000005">
    <property type="protein sequence ID" value="RQW11627.1"/>
    <property type="molecule type" value="Genomic_DNA"/>
</dbReference>
<keyword evidence="5" id="KW-0812">Transmembrane</keyword>
<keyword evidence="5" id="KW-1133">Transmembrane helix</keyword>
<evidence type="ECO:0000313" key="8">
    <source>
        <dbReference type="Proteomes" id="UP000282529"/>
    </source>
</evidence>
<dbReference type="CDD" id="cd06576">
    <property type="entry name" value="PASTA_Pbp2x-like_1"/>
    <property type="match status" value="1"/>
</dbReference>
<dbReference type="GO" id="GO:0071555">
    <property type="term" value="P:cell wall organization"/>
    <property type="evidence" value="ECO:0007669"/>
    <property type="project" value="TreeGrafter"/>
</dbReference>
<evidence type="ECO:0000313" key="7">
    <source>
        <dbReference type="EMBL" id="RQW11627.1"/>
    </source>
</evidence>
<dbReference type="Proteomes" id="UP000282529">
    <property type="component" value="Unassembled WGS sequence"/>
</dbReference>
<dbReference type="InterPro" id="IPR050515">
    <property type="entry name" value="Beta-lactam/transpept"/>
</dbReference>
<evidence type="ECO:0000256" key="2">
    <source>
        <dbReference type="ARBA" id="ARBA00007171"/>
    </source>
</evidence>
<proteinExistence type="inferred from homology"/>
<dbReference type="InterPro" id="IPR005543">
    <property type="entry name" value="PASTA_dom"/>
</dbReference>
<evidence type="ECO:0000256" key="5">
    <source>
        <dbReference type="SAM" id="Phobius"/>
    </source>
</evidence>